<dbReference type="EMBL" id="LR131271">
    <property type="protein sequence ID" value="VDR27589.1"/>
    <property type="molecule type" value="Genomic_DNA"/>
</dbReference>
<evidence type="ECO:0000259" key="3">
    <source>
        <dbReference type="PROSITE" id="PS51186"/>
    </source>
</evidence>
<dbReference type="SUPFAM" id="SSF55729">
    <property type="entry name" value="Acyl-CoA N-acyltransferases (Nat)"/>
    <property type="match status" value="1"/>
</dbReference>
<evidence type="ECO:0000313" key="4">
    <source>
        <dbReference type="EMBL" id="VDR27589.1"/>
    </source>
</evidence>
<evidence type="ECO:0000256" key="1">
    <source>
        <dbReference type="ARBA" id="ARBA00022679"/>
    </source>
</evidence>
<gene>
    <name evidence="4" type="ORF">NCTC13098_03960</name>
</gene>
<reference evidence="4 5" key="1">
    <citation type="submission" date="2018-12" db="EMBL/GenBank/DDBJ databases">
        <authorList>
            <consortium name="Pathogen Informatics"/>
        </authorList>
    </citation>
    <scope>NUCLEOTIDE SEQUENCE [LARGE SCALE GENOMIC DNA]</scope>
    <source>
        <strain evidence="4 5">NCTC13098</strain>
    </source>
</reference>
<dbReference type="InterPro" id="IPR000182">
    <property type="entry name" value="GNAT_dom"/>
</dbReference>
<dbReference type="AlphaFoldDB" id="A0A3P8IZK4"/>
<organism evidence="4 5">
    <name type="scientific">Raoultella terrigena</name>
    <name type="common">Klebsiella terrigena</name>
    <dbReference type="NCBI Taxonomy" id="577"/>
    <lineage>
        <taxon>Bacteria</taxon>
        <taxon>Pseudomonadati</taxon>
        <taxon>Pseudomonadota</taxon>
        <taxon>Gammaproteobacteria</taxon>
        <taxon>Enterobacterales</taxon>
        <taxon>Enterobacteriaceae</taxon>
        <taxon>Klebsiella/Raoultella group</taxon>
        <taxon>Raoultella</taxon>
    </lineage>
</organism>
<name>A0A3P8IZK4_RAOTE</name>
<dbReference type="Gene3D" id="3.40.630.30">
    <property type="match status" value="1"/>
</dbReference>
<dbReference type="InterPro" id="IPR016181">
    <property type="entry name" value="Acyl_CoA_acyltransferase"/>
</dbReference>
<proteinExistence type="predicted"/>
<dbReference type="PANTHER" id="PTHR43877">
    <property type="entry name" value="AMINOALKYLPHOSPHONATE N-ACETYLTRANSFERASE-RELATED-RELATED"/>
    <property type="match status" value="1"/>
</dbReference>
<keyword evidence="1 4" id="KW-0808">Transferase</keyword>
<dbReference type="PROSITE" id="PS51186">
    <property type="entry name" value="GNAT"/>
    <property type="match status" value="1"/>
</dbReference>
<keyword evidence="2" id="KW-0012">Acyltransferase</keyword>
<protein>
    <submittedName>
        <fullName evidence="4">Acetyltransferase (GNAT) family</fullName>
    </submittedName>
</protein>
<accession>A0A3P8IZK4</accession>
<dbReference type="Proteomes" id="UP000274346">
    <property type="component" value="Chromosome"/>
</dbReference>
<dbReference type="CDD" id="cd04301">
    <property type="entry name" value="NAT_SF"/>
    <property type="match status" value="1"/>
</dbReference>
<evidence type="ECO:0000256" key="2">
    <source>
        <dbReference type="ARBA" id="ARBA00023315"/>
    </source>
</evidence>
<dbReference type="KEGG" id="rtg:NCTC13098_03960"/>
<sequence>MKMRVRLAAPDEAPTLWEIRNQAIRHGCRESYEAEVLRAWTPDMMPEGYRHAVRDNPFYVVEEEGGGTAATGYLDLRAGSVEAIFTRPECFGKGYAGLIVTAIIAEARRRGLTRITLEATPNAAGFYLRHGFVALGEKWLPSKLANANLRCVDMALELN</sequence>
<dbReference type="Pfam" id="PF13673">
    <property type="entry name" value="Acetyltransf_10"/>
    <property type="match status" value="1"/>
</dbReference>
<dbReference type="InterPro" id="IPR050832">
    <property type="entry name" value="Bact_Acetyltransf"/>
</dbReference>
<dbReference type="PANTHER" id="PTHR43877:SF2">
    <property type="entry name" value="AMINOALKYLPHOSPHONATE N-ACETYLTRANSFERASE-RELATED"/>
    <property type="match status" value="1"/>
</dbReference>
<dbReference type="GO" id="GO:0016747">
    <property type="term" value="F:acyltransferase activity, transferring groups other than amino-acyl groups"/>
    <property type="evidence" value="ECO:0007669"/>
    <property type="project" value="InterPro"/>
</dbReference>
<feature type="domain" description="N-acetyltransferase" evidence="3">
    <location>
        <begin position="3"/>
        <end position="159"/>
    </location>
</feature>
<evidence type="ECO:0000313" key="5">
    <source>
        <dbReference type="Proteomes" id="UP000274346"/>
    </source>
</evidence>